<organism evidence="2 3">
    <name type="scientific">Arthrobacter terrae</name>
    <dbReference type="NCBI Taxonomy" id="2935737"/>
    <lineage>
        <taxon>Bacteria</taxon>
        <taxon>Bacillati</taxon>
        <taxon>Actinomycetota</taxon>
        <taxon>Actinomycetes</taxon>
        <taxon>Micrococcales</taxon>
        <taxon>Micrococcaceae</taxon>
        <taxon>Arthrobacter</taxon>
    </lineage>
</organism>
<dbReference type="EMBL" id="JADNYM010000011">
    <property type="protein sequence ID" value="MBG0739787.1"/>
    <property type="molecule type" value="Genomic_DNA"/>
</dbReference>
<keyword evidence="3" id="KW-1185">Reference proteome</keyword>
<dbReference type="RefSeq" id="WP_196396718.1">
    <property type="nucleotide sequence ID" value="NZ_JADNYM010000011.1"/>
</dbReference>
<dbReference type="PIRSF" id="PIRSF009160">
    <property type="entry name" value="UCP009160"/>
    <property type="match status" value="1"/>
</dbReference>
<dbReference type="PANTHER" id="PTHR41282:SF1">
    <property type="entry name" value="CONSERVED TRANSMEMBRANE PROTEIN-RELATED"/>
    <property type="match status" value="1"/>
</dbReference>
<feature type="transmembrane region" description="Helical" evidence="1">
    <location>
        <begin position="143"/>
        <end position="163"/>
    </location>
</feature>
<comment type="caution">
    <text evidence="2">The sequence shown here is derived from an EMBL/GenBank/DDBJ whole genome shotgun (WGS) entry which is preliminary data.</text>
</comment>
<accession>A0A931CMS8</accession>
<protein>
    <submittedName>
        <fullName evidence="2">Bax inhibitor-1/YccA family protein</fullName>
    </submittedName>
</protein>
<feature type="transmembrane region" description="Helical" evidence="1">
    <location>
        <begin position="74"/>
        <end position="107"/>
    </location>
</feature>
<feature type="transmembrane region" description="Helical" evidence="1">
    <location>
        <begin position="175"/>
        <end position="197"/>
    </location>
</feature>
<dbReference type="Pfam" id="PF12811">
    <property type="entry name" value="BaxI_1"/>
    <property type="match status" value="1"/>
</dbReference>
<dbReference type="InterPro" id="IPR010539">
    <property type="entry name" value="BaxI_1-like"/>
</dbReference>
<feature type="transmembrane region" description="Helical" evidence="1">
    <location>
        <begin position="217"/>
        <end position="237"/>
    </location>
</feature>
<feature type="transmembrane region" description="Helical" evidence="1">
    <location>
        <begin position="119"/>
        <end position="137"/>
    </location>
</feature>
<gene>
    <name evidence="2" type="ORF">IV500_10360</name>
</gene>
<keyword evidence="1" id="KW-0472">Membrane</keyword>
<evidence type="ECO:0000313" key="2">
    <source>
        <dbReference type="EMBL" id="MBG0739787.1"/>
    </source>
</evidence>
<keyword evidence="1" id="KW-0812">Transmembrane</keyword>
<evidence type="ECO:0000313" key="3">
    <source>
        <dbReference type="Proteomes" id="UP000655366"/>
    </source>
</evidence>
<keyword evidence="1" id="KW-1133">Transmembrane helix</keyword>
<evidence type="ECO:0000256" key="1">
    <source>
        <dbReference type="SAM" id="Phobius"/>
    </source>
</evidence>
<feature type="transmembrane region" description="Helical" evidence="1">
    <location>
        <begin position="258"/>
        <end position="280"/>
    </location>
</feature>
<dbReference type="PANTHER" id="PTHR41282">
    <property type="entry name" value="CONSERVED TRANSMEMBRANE PROTEIN-RELATED"/>
    <property type="match status" value="1"/>
</dbReference>
<reference evidence="2 3" key="1">
    <citation type="submission" date="2020-11" db="EMBL/GenBank/DDBJ databases">
        <title>Arthrobacter antarcticus sp. nov., isolated from Antarctic Soil.</title>
        <authorList>
            <person name="Li J."/>
        </authorList>
    </citation>
    <scope>NUCLEOTIDE SEQUENCE [LARGE SCALE GENOMIC DNA]</scope>
    <source>
        <strain evidence="2 3">Z1-20</strain>
    </source>
</reference>
<dbReference type="AlphaFoldDB" id="A0A931CMS8"/>
<proteinExistence type="predicted"/>
<name>A0A931CMS8_9MICC</name>
<dbReference type="Proteomes" id="UP000655366">
    <property type="component" value="Unassembled WGS sequence"/>
</dbReference>
<sequence length="283" mass="30044">MAVSGNPVFANNKNFSAKPAFQGQLQNQGYKGAESATKDAGLNPQQLQDLYNAPSAGPSQTGRMTLDDVIIKTVGMLALVLVGAAVGWIFPVLTIPGMIIGLVLGLVNSFKREPSPALMMLYAGAEGVFLGGISGLLEGMFPGIVVQAVLGTLSVFAVTLLLFKSGKVRATPKMTKIFMIGIGGYLVFSILNFGLMVFNVTDSPWGIRSMHIPGTNIPFGLVLGLLAIALAAFSLVMDFTSIQRGVQNGVPAKYSWTAAFGLTVTLVWLYVEILRLLAIMRNN</sequence>